<dbReference type="InterPro" id="IPR002941">
    <property type="entry name" value="DNA_methylase_N4/N6"/>
</dbReference>
<keyword evidence="2" id="KW-0808">Transferase</keyword>
<reference evidence="7" key="2">
    <citation type="journal article" date="2014" name="PLoS ONE">
        <title>Characterization of the staphylococcal cassette chromosome composite island of Staphylococcus haemolyticus SH32, a methicillin-resistant clinical isolate from China.</title>
        <authorList>
            <person name="Yu D."/>
            <person name="Pi B."/>
            <person name="Chen Y."/>
            <person name="Wang Y."/>
            <person name="Ruan Z."/>
            <person name="Otto M."/>
            <person name="Yu Y."/>
        </authorList>
    </citation>
    <scope>NUCLEOTIDE SEQUENCE</scope>
    <source>
        <strain evidence="7">SH32</strain>
    </source>
</reference>
<dbReference type="SUPFAM" id="SSF53335">
    <property type="entry name" value="S-adenosyl-L-methionine-dependent methyltransferases"/>
    <property type="match status" value="1"/>
</dbReference>
<organism evidence="7">
    <name type="scientific">Staphylococcus haemolyticus</name>
    <dbReference type="NCBI Taxonomy" id="1283"/>
    <lineage>
        <taxon>Bacteria</taxon>
        <taxon>Bacillati</taxon>
        <taxon>Bacillota</taxon>
        <taxon>Bacilli</taxon>
        <taxon>Bacillales</taxon>
        <taxon>Staphylococcaceae</taxon>
        <taxon>Staphylococcus</taxon>
    </lineage>
</organism>
<dbReference type="InterPro" id="IPR002295">
    <property type="entry name" value="N4/N6-MTase_EcoPI_Mod-like"/>
</dbReference>
<evidence type="ECO:0000259" key="6">
    <source>
        <dbReference type="Pfam" id="PF18273"/>
    </source>
</evidence>
<proteinExistence type="predicted"/>
<evidence type="ECO:0000256" key="2">
    <source>
        <dbReference type="ARBA" id="ARBA00022679"/>
    </source>
</evidence>
<dbReference type="PRINTS" id="PR00506">
    <property type="entry name" value="D21N6MTFRASE"/>
</dbReference>
<dbReference type="Pfam" id="PF18273">
    <property type="entry name" value="T3RM_EcoP15I_C"/>
    <property type="match status" value="1"/>
</dbReference>
<dbReference type="GO" id="GO:0032259">
    <property type="term" value="P:methylation"/>
    <property type="evidence" value="ECO:0007669"/>
    <property type="project" value="UniProtKB-KW"/>
</dbReference>
<dbReference type="InterPro" id="IPR029063">
    <property type="entry name" value="SAM-dependent_MTases_sf"/>
</dbReference>
<dbReference type="Gene3D" id="3.40.50.150">
    <property type="entry name" value="Vaccinia Virus protein VP39"/>
    <property type="match status" value="1"/>
</dbReference>
<name>A0A023UG41_STAHA</name>
<protein>
    <submittedName>
        <fullName evidence="7">Type III restriction-modification system</fullName>
    </submittedName>
</protein>
<accession>A0A023UG41</accession>
<evidence type="ECO:0000256" key="4">
    <source>
        <dbReference type="ARBA" id="ARBA00022747"/>
    </source>
</evidence>
<evidence type="ECO:0000256" key="3">
    <source>
        <dbReference type="ARBA" id="ARBA00022691"/>
    </source>
</evidence>
<dbReference type="PIRSF" id="PIRSF015855">
    <property type="entry name" value="TypeIII_Mtase_mKpnI"/>
    <property type="match status" value="1"/>
</dbReference>
<reference evidence="7" key="1">
    <citation type="submission" date="2013-03" db="EMBL/GenBank/DDBJ databases">
        <authorList>
            <person name="Borui P."/>
            <person name="Yunsong Y."/>
        </authorList>
    </citation>
    <scope>NUCLEOTIDE SEQUENCE</scope>
    <source>
        <strain evidence="7">SH32</strain>
    </source>
</reference>
<dbReference type="GO" id="GO:0008170">
    <property type="term" value="F:N-methyltransferase activity"/>
    <property type="evidence" value="ECO:0007669"/>
    <property type="project" value="InterPro"/>
</dbReference>
<evidence type="ECO:0000313" key="7">
    <source>
        <dbReference type="EMBL" id="AHX99810.1"/>
    </source>
</evidence>
<gene>
    <name evidence="7" type="ORF">SHP0101</name>
</gene>
<dbReference type="GO" id="GO:0009307">
    <property type="term" value="P:DNA restriction-modification system"/>
    <property type="evidence" value="ECO:0007669"/>
    <property type="project" value="UniProtKB-KW"/>
</dbReference>
<dbReference type="AlphaFoldDB" id="A0A023UG41"/>
<dbReference type="InterPro" id="IPR041405">
    <property type="entry name" value="T3RM_EcoP15I_C"/>
</dbReference>
<evidence type="ECO:0000259" key="5">
    <source>
        <dbReference type="Pfam" id="PF01555"/>
    </source>
</evidence>
<dbReference type="GO" id="GO:0003677">
    <property type="term" value="F:DNA binding"/>
    <property type="evidence" value="ECO:0007669"/>
    <property type="project" value="InterPro"/>
</dbReference>
<sequence>MEIFNLSNEELIRFKSIQGKSNHSAWLAFMYPRLLLARKLLTETGKISVSIDENEFATLKVLLDEIFGESSFVGDIIRKTKSTTNDSLTGFNQQHEHTLLYAKNINQVKIKGDAKEFGIYKNIDNDPNGPWAPDNPSARSGSKNTLFEIKNPYTGTIDLPPKGRYWAFSKTTFENWVESGKVKFKKEVKGSERGFIVKKYLKDVKSKYNPVNSLFGADNKFMNQVATKYLVNLFDGESLFTSPKPVEFVEKLVRYFSDENSIILDFFGGSGTTAEAVIEANIKEKTNRKYIIVQIPEKTYSVTENNVKVPVASNERLFELGYKSIDELTLSRINKIYEKNSEKNLELYRHYFVVTPPISVLEKIDNFENIGLDLFDNMIDIFSSENLGLEGGATGEEVIMENWLVQDSYDFNTKVSKLTIFDYEANYIENSRLYLIKEGWRSKNTKELVNLIGNNKLLLQNIILYGYSFGLEETRELEIALDQLDNKVNLIKRF</sequence>
<dbReference type="REBASE" id="84871">
    <property type="entry name" value="M.Sha32ORF100P"/>
</dbReference>
<dbReference type="Pfam" id="PF01555">
    <property type="entry name" value="N6_N4_Mtase"/>
    <property type="match status" value="1"/>
</dbReference>
<keyword evidence="3" id="KW-0949">S-adenosyl-L-methionine</keyword>
<feature type="domain" description="Type III R-M EcoP15I C-terminal" evidence="6">
    <location>
        <begin position="395"/>
        <end position="490"/>
    </location>
</feature>
<evidence type="ECO:0000256" key="1">
    <source>
        <dbReference type="ARBA" id="ARBA00022603"/>
    </source>
</evidence>
<dbReference type="EMBL" id="KF006347">
    <property type="protein sequence ID" value="AHX99810.1"/>
    <property type="molecule type" value="Genomic_DNA"/>
</dbReference>
<feature type="domain" description="DNA methylase N-4/N-6" evidence="5">
    <location>
        <begin position="4"/>
        <end position="299"/>
    </location>
</feature>
<keyword evidence="4" id="KW-0680">Restriction system</keyword>
<keyword evidence="1" id="KW-0489">Methyltransferase</keyword>